<feature type="transmembrane region" description="Helical" evidence="6">
    <location>
        <begin position="162"/>
        <end position="186"/>
    </location>
</feature>
<dbReference type="GO" id="GO:0016020">
    <property type="term" value="C:membrane"/>
    <property type="evidence" value="ECO:0007669"/>
    <property type="project" value="UniProtKB-SubCell"/>
</dbReference>
<dbReference type="Proteomes" id="UP000566819">
    <property type="component" value="Unassembled WGS sequence"/>
</dbReference>
<dbReference type="PANTHER" id="PTHR31465">
    <property type="entry name" value="PROTEIN RTA1-RELATED"/>
    <property type="match status" value="1"/>
</dbReference>
<feature type="region of interest" description="Disordered" evidence="5">
    <location>
        <begin position="335"/>
        <end position="362"/>
    </location>
</feature>
<evidence type="ECO:0000256" key="2">
    <source>
        <dbReference type="ARBA" id="ARBA00022692"/>
    </source>
</evidence>
<evidence type="ECO:0000256" key="6">
    <source>
        <dbReference type="SAM" id="Phobius"/>
    </source>
</evidence>
<dbReference type="AlphaFoldDB" id="A0A8H4VX24"/>
<keyword evidence="3 6" id="KW-1133">Transmembrane helix</keyword>
<evidence type="ECO:0000313" key="8">
    <source>
        <dbReference type="Proteomes" id="UP000566819"/>
    </source>
</evidence>
<dbReference type="OrthoDB" id="3358017at2759"/>
<name>A0A8H4VX24_9HELO</name>
<evidence type="ECO:0000256" key="3">
    <source>
        <dbReference type="ARBA" id="ARBA00022989"/>
    </source>
</evidence>
<evidence type="ECO:0000256" key="1">
    <source>
        <dbReference type="ARBA" id="ARBA00004141"/>
    </source>
</evidence>
<dbReference type="PANTHER" id="PTHR31465:SF13">
    <property type="entry name" value="RTA1 DOMAIN PROTEIN-RELATED"/>
    <property type="match status" value="1"/>
</dbReference>
<protein>
    <submittedName>
        <fullName evidence="7">Uncharacterized protein</fullName>
    </submittedName>
</protein>
<gene>
    <name evidence="7" type="ORF">G7Y89_g12762</name>
</gene>
<feature type="transmembrane region" description="Helical" evidence="6">
    <location>
        <begin position="25"/>
        <end position="42"/>
    </location>
</feature>
<keyword evidence="8" id="KW-1185">Reference proteome</keyword>
<organism evidence="7 8">
    <name type="scientific">Cudoniella acicularis</name>
    <dbReference type="NCBI Taxonomy" id="354080"/>
    <lineage>
        <taxon>Eukaryota</taxon>
        <taxon>Fungi</taxon>
        <taxon>Dikarya</taxon>
        <taxon>Ascomycota</taxon>
        <taxon>Pezizomycotina</taxon>
        <taxon>Leotiomycetes</taxon>
        <taxon>Helotiales</taxon>
        <taxon>Tricladiaceae</taxon>
        <taxon>Cudoniella</taxon>
    </lineage>
</organism>
<accession>A0A8H4VX24</accession>
<comment type="caution">
    <text evidence="7">The sequence shown here is derived from an EMBL/GenBank/DDBJ whole genome shotgun (WGS) entry which is preliminary data.</text>
</comment>
<evidence type="ECO:0000256" key="4">
    <source>
        <dbReference type="ARBA" id="ARBA00023136"/>
    </source>
</evidence>
<keyword evidence="2 6" id="KW-0812">Transmembrane</keyword>
<dbReference type="EMBL" id="JAAMPI010001386">
    <property type="protein sequence ID" value="KAF4625407.1"/>
    <property type="molecule type" value="Genomic_DNA"/>
</dbReference>
<evidence type="ECO:0000313" key="7">
    <source>
        <dbReference type="EMBL" id="KAF4625407.1"/>
    </source>
</evidence>
<sequence length="395" mass="44247">MASISSGPGGQYVEGSLYYYAPNKGAPVVFAFLFLFSFVIHVRQSARYKSWKITLMLPGCALFFGAGYILREVGAFNYDNVNIYIASMTIIYSAPPLYEMCNYQILSRLLYYVPYHSPIHPGRILTTLAGIPTVVETLNGNGVSYWANIKLSQSKQNMGKDFLKASLVTQIVVLLGFVSLTGWFHYKCKKKGPFPKNIRDVIITLYCSSVLVGIRAIYRTVEYYSVTTFIYKPGMDPSSAPPIIRYEAFFWVFEALIMLANSFLWNFHHPMAFLPTDSRIYLAEDGITEVVGPGYEDLRFFIIAMVDPFDLIGLLMGRHKREEFWKTDAIVEEQSGPKAMDEEVGGRQSDVEKRAGLNTEVTGVVAEGNTERVVDTGVKGVDVGQGSEESKNLET</sequence>
<evidence type="ECO:0000256" key="5">
    <source>
        <dbReference type="SAM" id="MobiDB-lite"/>
    </source>
</evidence>
<feature type="transmembrane region" description="Helical" evidence="6">
    <location>
        <begin position="54"/>
        <end position="71"/>
    </location>
</feature>
<dbReference type="InterPro" id="IPR007568">
    <property type="entry name" value="RTA1"/>
</dbReference>
<reference evidence="7 8" key="1">
    <citation type="submission" date="2020-03" db="EMBL/GenBank/DDBJ databases">
        <title>Draft Genome Sequence of Cudoniella acicularis.</title>
        <authorList>
            <person name="Buettner E."/>
            <person name="Kellner H."/>
        </authorList>
    </citation>
    <scope>NUCLEOTIDE SEQUENCE [LARGE SCALE GENOMIC DNA]</scope>
    <source>
        <strain evidence="7 8">DSM 108380</strain>
    </source>
</reference>
<feature type="region of interest" description="Disordered" evidence="5">
    <location>
        <begin position="376"/>
        <end position="395"/>
    </location>
</feature>
<feature type="compositionally biased region" description="Low complexity" evidence="5">
    <location>
        <begin position="376"/>
        <end position="386"/>
    </location>
</feature>
<dbReference type="Pfam" id="PF04479">
    <property type="entry name" value="RTA1"/>
    <property type="match status" value="1"/>
</dbReference>
<feature type="compositionally biased region" description="Basic and acidic residues" evidence="5">
    <location>
        <begin position="339"/>
        <end position="355"/>
    </location>
</feature>
<comment type="subcellular location">
    <subcellularLocation>
        <location evidence="1">Membrane</location>
        <topology evidence="1">Multi-pass membrane protein</topology>
    </subcellularLocation>
</comment>
<feature type="transmembrane region" description="Helical" evidence="6">
    <location>
        <begin position="248"/>
        <end position="267"/>
    </location>
</feature>
<proteinExistence type="predicted"/>
<keyword evidence="4 6" id="KW-0472">Membrane</keyword>
<feature type="transmembrane region" description="Helical" evidence="6">
    <location>
        <begin position="198"/>
        <end position="218"/>
    </location>
</feature>